<dbReference type="SUPFAM" id="SSF56176">
    <property type="entry name" value="FAD-binding/transporter-associated domain-like"/>
    <property type="match status" value="1"/>
</dbReference>
<comment type="caution">
    <text evidence="8">The sequence shown here is derived from an EMBL/GenBank/DDBJ whole genome shotgun (WGS) entry which is preliminary data.</text>
</comment>
<keyword evidence="6" id="KW-0732">Signal</keyword>
<dbReference type="PANTHER" id="PTHR42973">
    <property type="entry name" value="BINDING OXIDOREDUCTASE, PUTATIVE (AFU_ORTHOLOGUE AFUA_1G17690)-RELATED"/>
    <property type="match status" value="1"/>
</dbReference>
<reference evidence="8 9" key="1">
    <citation type="submission" date="2023-07" db="EMBL/GenBank/DDBJ databases">
        <title>Sequencing the genomes of 1000 actinobacteria strains.</title>
        <authorList>
            <person name="Klenk H.-P."/>
        </authorList>
    </citation>
    <scope>NUCLEOTIDE SEQUENCE [LARGE SCALE GENOMIC DNA]</scope>
    <source>
        <strain evidence="8 9">DSM 44710</strain>
    </source>
</reference>
<evidence type="ECO:0000256" key="4">
    <source>
        <dbReference type="ARBA" id="ARBA00022827"/>
    </source>
</evidence>
<evidence type="ECO:0000313" key="9">
    <source>
        <dbReference type="Proteomes" id="UP001240984"/>
    </source>
</evidence>
<evidence type="ECO:0000256" key="5">
    <source>
        <dbReference type="ARBA" id="ARBA00023002"/>
    </source>
</evidence>
<organism evidence="8 9">
    <name type="scientific">Catenuloplanes nepalensis</name>
    <dbReference type="NCBI Taxonomy" id="587533"/>
    <lineage>
        <taxon>Bacteria</taxon>
        <taxon>Bacillati</taxon>
        <taxon>Actinomycetota</taxon>
        <taxon>Actinomycetes</taxon>
        <taxon>Micromonosporales</taxon>
        <taxon>Micromonosporaceae</taxon>
        <taxon>Catenuloplanes</taxon>
    </lineage>
</organism>
<dbReference type="EMBL" id="JAUSRA010000001">
    <property type="protein sequence ID" value="MDP9793094.1"/>
    <property type="molecule type" value="Genomic_DNA"/>
</dbReference>
<dbReference type="Pfam" id="PF01565">
    <property type="entry name" value="FAD_binding_4"/>
    <property type="match status" value="1"/>
</dbReference>
<dbReference type="Pfam" id="PF08031">
    <property type="entry name" value="BBE"/>
    <property type="match status" value="1"/>
</dbReference>
<comment type="similarity">
    <text evidence="2">Belongs to the oxygen-dependent FAD-linked oxidoreductase family.</text>
</comment>
<keyword evidence="5" id="KW-0560">Oxidoreductase</keyword>
<dbReference type="PANTHER" id="PTHR42973:SF39">
    <property type="entry name" value="FAD-BINDING PCMH-TYPE DOMAIN-CONTAINING PROTEIN"/>
    <property type="match status" value="1"/>
</dbReference>
<keyword evidence="9" id="KW-1185">Reference proteome</keyword>
<dbReference type="Proteomes" id="UP001240984">
    <property type="component" value="Unassembled WGS sequence"/>
</dbReference>
<feature type="chain" id="PRO_5045959636" description="FAD-binding PCMH-type domain-containing protein" evidence="6">
    <location>
        <begin position="29"/>
        <end position="558"/>
    </location>
</feature>
<accession>A0ABT9MNU3</accession>
<name>A0ABT9MNU3_9ACTN</name>
<feature type="domain" description="FAD-binding PCMH-type" evidence="7">
    <location>
        <begin position="70"/>
        <end position="249"/>
    </location>
</feature>
<sequence>MSGPTRRGFLAGTAALGGAALAGSPAAAALGGVASAGGPAAASAVRDSPLITPRDARYEDLVLRRTSERFFPRPESFRLPTTTEQVVRAVDAAVRAGKRITVRSGGHCYENFVGDGAEVIIDMSAMRQVTFDDRRDAFVIESGATLWTVFERLYLGWGVTIPGGQCGSVAAGGHIQGGGYGALSRLFGSVVDYLYAVEVVVVDAAGRARAVVATREPGDPNRDLWWAHTGAGGGSFGVVTRYWMRTPGATGTDPSRLLPKPPAVTLETTLAWSWHSVTEESFHRLLRNFGEWHERHSAPGDRYASLFSLLPITRRNTGADPGAFAMVTAMDGTLPDADRLLADYIAEVTDGVPGAITVQPPRRLPWLTGVRSGSLSEDEQAGTFKVKASYLRKRFTDGQIETAWTYLTGTDHRNESATLLLVSYGGQVNAVAPDATAMPQRDSIMKAVYYVVWTDPAGEQANLDWIRRWYGAMHRDTGGVPVPDGVTDGSYINYPDVDTTDPRWNTSGVPWHTLYYKANYPRLQRVKARWDPRDLFHHAMSIKLPSRGDEATARTPGE</sequence>
<dbReference type="InterPro" id="IPR016169">
    <property type="entry name" value="FAD-bd_PCMH_sub2"/>
</dbReference>
<gene>
    <name evidence="8" type="ORF">J2S43_001606</name>
</gene>
<dbReference type="Gene3D" id="3.30.465.10">
    <property type="match status" value="1"/>
</dbReference>
<keyword evidence="3" id="KW-0285">Flavoprotein</keyword>
<dbReference type="PROSITE" id="PS51318">
    <property type="entry name" value="TAT"/>
    <property type="match status" value="1"/>
</dbReference>
<dbReference type="InterPro" id="IPR016166">
    <property type="entry name" value="FAD-bd_PCMH"/>
</dbReference>
<dbReference type="InterPro" id="IPR006094">
    <property type="entry name" value="Oxid_FAD_bind_N"/>
</dbReference>
<evidence type="ECO:0000256" key="1">
    <source>
        <dbReference type="ARBA" id="ARBA00001974"/>
    </source>
</evidence>
<dbReference type="InterPro" id="IPR050416">
    <property type="entry name" value="FAD-linked_Oxidoreductase"/>
</dbReference>
<feature type="signal peptide" evidence="6">
    <location>
        <begin position="1"/>
        <end position="28"/>
    </location>
</feature>
<evidence type="ECO:0000256" key="3">
    <source>
        <dbReference type="ARBA" id="ARBA00022630"/>
    </source>
</evidence>
<evidence type="ECO:0000256" key="2">
    <source>
        <dbReference type="ARBA" id="ARBA00005466"/>
    </source>
</evidence>
<dbReference type="InterPro" id="IPR036318">
    <property type="entry name" value="FAD-bd_PCMH-like_sf"/>
</dbReference>
<dbReference type="RefSeq" id="WP_306828015.1">
    <property type="nucleotide sequence ID" value="NZ_JAUSRA010000001.1"/>
</dbReference>
<dbReference type="PROSITE" id="PS51387">
    <property type="entry name" value="FAD_PCMH"/>
    <property type="match status" value="1"/>
</dbReference>
<keyword evidence="4" id="KW-0274">FAD</keyword>
<dbReference type="Gene3D" id="3.40.462.20">
    <property type="match status" value="1"/>
</dbReference>
<evidence type="ECO:0000256" key="6">
    <source>
        <dbReference type="SAM" id="SignalP"/>
    </source>
</evidence>
<evidence type="ECO:0000259" key="7">
    <source>
        <dbReference type="PROSITE" id="PS51387"/>
    </source>
</evidence>
<dbReference type="InterPro" id="IPR006311">
    <property type="entry name" value="TAT_signal"/>
</dbReference>
<proteinExistence type="inferred from homology"/>
<comment type="cofactor">
    <cofactor evidence="1">
        <name>FAD</name>
        <dbReference type="ChEBI" id="CHEBI:57692"/>
    </cofactor>
</comment>
<protein>
    <recommendedName>
        <fullName evidence="7">FAD-binding PCMH-type domain-containing protein</fullName>
    </recommendedName>
</protein>
<dbReference type="InterPro" id="IPR012951">
    <property type="entry name" value="BBE"/>
</dbReference>
<evidence type="ECO:0000313" key="8">
    <source>
        <dbReference type="EMBL" id="MDP9793094.1"/>
    </source>
</evidence>